<feature type="compositionally biased region" description="Low complexity" evidence="3">
    <location>
        <begin position="329"/>
        <end position="355"/>
    </location>
</feature>
<evidence type="ECO:0000256" key="3">
    <source>
        <dbReference type="SAM" id="MobiDB-lite"/>
    </source>
</evidence>
<dbReference type="OrthoDB" id="671489at2759"/>
<protein>
    <recommendedName>
        <fullName evidence="6">DUF4005 domain-containing protein</fullName>
    </recommendedName>
</protein>
<comment type="similarity">
    <text evidence="2">Belongs to the IQD family.</text>
</comment>
<gene>
    <name evidence="4" type="ORF">B456_012G010000</name>
</gene>
<feature type="region of interest" description="Disordered" evidence="3">
    <location>
        <begin position="220"/>
        <end position="240"/>
    </location>
</feature>
<accession>A0A0D2VU17</accession>
<dbReference type="PROSITE" id="PS50096">
    <property type="entry name" value="IQ"/>
    <property type="match status" value="2"/>
</dbReference>
<sequence>MGASGKWFKSLITFKPLQDPTNQEKVGDKTKKKWRLWRSSSEGLGSISSKVPRMHHVAASEASDSSLLVDDVLASAMATVARAPPKDFRAVKREWAAIRIQTAFRALLARRALRALKAVVRIQAIFRGRQVRKQAAVTLRCMQALVRVQARVRAQCVTSSEGQAMPKLMDEDPAKQAERGWCDSLGTLEELRAKQQMRQQGAIKRERAVAYSVLKQQSRSCASPNARANKQPYSHNHQRLDRNSPDWNWLDRWMATKPWDTRAMEEGTEPAEMVMMMNTISRKSEDNNFSFHSSSYEHEPLKVKRNNVTTRILARPPTSMQTSGSLSAPSSESVYEETSTSTSSASPTTLSSNTPVAGTLEDNHAQKPSYMNPTESIKAKQKKTFRFSPDNVRRRHVVDDDLQYFHKKLMTLSCEDDTKSSADSYNPSLYFSRKLYGKLYGPRQMGGRQDSPKRNHWSQGRRQANSFM</sequence>
<dbReference type="PANTHER" id="PTHR32295:SF126">
    <property type="entry name" value="PROTEIN IQ-DOMAIN 8"/>
    <property type="match status" value="1"/>
</dbReference>
<feature type="compositionally biased region" description="Polar residues" evidence="3">
    <location>
        <begin position="457"/>
        <end position="468"/>
    </location>
</feature>
<feature type="region of interest" description="Disordered" evidence="3">
    <location>
        <begin position="442"/>
        <end position="468"/>
    </location>
</feature>
<dbReference type="PANTHER" id="PTHR32295">
    <property type="entry name" value="IQ-DOMAIN 5-RELATED"/>
    <property type="match status" value="1"/>
</dbReference>
<feature type="region of interest" description="Disordered" evidence="3">
    <location>
        <begin position="312"/>
        <end position="380"/>
    </location>
</feature>
<organism evidence="4 5">
    <name type="scientific">Gossypium raimondii</name>
    <name type="common">Peruvian cotton</name>
    <name type="synonym">Gossypium klotzschianum subsp. raimondii</name>
    <dbReference type="NCBI Taxonomy" id="29730"/>
    <lineage>
        <taxon>Eukaryota</taxon>
        <taxon>Viridiplantae</taxon>
        <taxon>Streptophyta</taxon>
        <taxon>Embryophyta</taxon>
        <taxon>Tracheophyta</taxon>
        <taxon>Spermatophyta</taxon>
        <taxon>Magnoliopsida</taxon>
        <taxon>eudicotyledons</taxon>
        <taxon>Gunneridae</taxon>
        <taxon>Pentapetalae</taxon>
        <taxon>rosids</taxon>
        <taxon>malvids</taxon>
        <taxon>Malvales</taxon>
        <taxon>Malvaceae</taxon>
        <taxon>Malvoideae</taxon>
        <taxon>Gossypium</taxon>
    </lineage>
</organism>
<evidence type="ECO:0000313" key="4">
    <source>
        <dbReference type="EMBL" id="KJB74835.1"/>
    </source>
</evidence>
<evidence type="ECO:0000256" key="1">
    <source>
        <dbReference type="ARBA" id="ARBA00022860"/>
    </source>
</evidence>
<feature type="compositionally biased region" description="Polar residues" evidence="3">
    <location>
        <begin position="220"/>
        <end position="235"/>
    </location>
</feature>
<evidence type="ECO:0000313" key="5">
    <source>
        <dbReference type="Proteomes" id="UP000032304"/>
    </source>
</evidence>
<evidence type="ECO:0008006" key="6">
    <source>
        <dbReference type="Google" id="ProtNLM"/>
    </source>
</evidence>
<dbReference type="EMBL" id="CM001751">
    <property type="protein sequence ID" value="KJB74835.1"/>
    <property type="molecule type" value="Genomic_DNA"/>
</dbReference>
<dbReference type="InterPro" id="IPR000048">
    <property type="entry name" value="IQ_motif_EF-hand-BS"/>
</dbReference>
<keyword evidence="5" id="KW-1185">Reference proteome</keyword>
<dbReference type="KEGG" id="gra:105780623"/>
<reference evidence="4 5" key="1">
    <citation type="journal article" date="2012" name="Nature">
        <title>Repeated polyploidization of Gossypium genomes and the evolution of spinnable cotton fibres.</title>
        <authorList>
            <person name="Paterson A.H."/>
            <person name="Wendel J.F."/>
            <person name="Gundlach H."/>
            <person name="Guo H."/>
            <person name="Jenkins J."/>
            <person name="Jin D."/>
            <person name="Llewellyn D."/>
            <person name="Showmaker K.C."/>
            <person name="Shu S."/>
            <person name="Udall J."/>
            <person name="Yoo M.J."/>
            <person name="Byers R."/>
            <person name="Chen W."/>
            <person name="Doron-Faigenboim A."/>
            <person name="Duke M.V."/>
            <person name="Gong L."/>
            <person name="Grimwood J."/>
            <person name="Grover C."/>
            <person name="Grupp K."/>
            <person name="Hu G."/>
            <person name="Lee T.H."/>
            <person name="Li J."/>
            <person name="Lin L."/>
            <person name="Liu T."/>
            <person name="Marler B.S."/>
            <person name="Page J.T."/>
            <person name="Roberts A.W."/>
            <person name="Romanel E."/>
            <person name="Sanders W.S."/>
            <person name="Szadkowski E."/>
            <person name="Tan X."/>
            <person name="Tang H."/>
            <person name="Xu C."/>
            <person name="Wang J."/>
            <person name="Wang Z."/>
            <person name="Zhang D."/>
            <person name="Zhang L."/>
            <person name="Ashrafi H."/>
            <person name="Bedon F."/>
            <person name="Bowers J.E."/>
            <person name="Brubaker C.L."/>
            <person name="Chee P.W."/>
            <person name="Das S."/>
            <person name="Gingle A.R."/>
            <person name="Haigler C.H."/>
            <person name="Harker D."/>
            <person name="Hoffmann L.V."/>
            <person name="Hovav R."/>
            <person name="Jones D.C."/>
            <person name="Lemke C."/>
            <person name="Mansoor S."/>
            <person name="ur Rahman M."/>
            <person name="Rainville L.N."/>
            <person name="Rambani A."/>
            <person name="Reddy U.K."/>
            <person name="Rong J.K."/>
            <person name="Saranga Y."/>
            <person name="Scheffler B.E."/>
            <person name="Scheffler J.A."/>
            <person name="Stelly D.M."/>
            <person name="Triplett B.A."/>
            <person name="Van Deynze A."/>
            <person name="Vaslin M.F."/>
            <person name="Waghmare V.N."/>
            <person name="Walford S.A."/>
            <person name="Wright R.J."/>
            <person name="Zaki E.A."/>
            <person name="Zhang T."/>
            <person name="Dennis E.S."/>
            <person name="Mayer K.F."/>
            <person name="Peterson D.G."/>
            <person name="Rokhsar D.S."/>
            <person name="Wang X."/>
            <person name="Schmutz J."/>
        </authorList>
    </citation>
    <scope>NUCLEOTIDE SEQUENCE [LARGE SCALE GENOMIC DNA]</scope>
</reference>
<dbReference type="Pfam" id="PF00612">
    <property type="entry name" value="IQ"/>
    <property type="match status" value="2"/>
</dbReference>
<dbReference type="STRING" id="29730.A0A0D2VU17"/>
<proteinExistence type="inferred from homology"/>
<evidence type="ECO:0000256" key="2">
    <source>
        <dbReference type="ARBA" id="ARBA00024341"/>
    </source>
</evidence>
<dbReference type="Proteomes" id="UP000032304">
    <property type="component" value="Chromosome 12"/>
</dbReference>
<name>A0A0D2VU17_GOSRA</name>
<feature type="compositionally biased region" description="Polar residues" evidence="3">
    <location>
        <begin position="318"/>
        <end position="328"/>
    </location>
</feature>
<dbReference type="GO" id="GO:0005516">
    <property type="term" value="F:calmodulin binding"/>
    <property type="evidence" value="ECO:0007669"/>
    <property type="project" value="UniProtKB-KW"/>
</dbReference>
<dbReference type="Gramene" id="KJB74835">
    <property type="protein sequence ID" value="KJB74835"/>
    <property type="gene ID" value="B456_012G010000"/>
</dbReference>
<dbReference type="Gene3D" id="1.20.5.190">
    <property type="match status" value="1"/>
</dbReference>
<dbReference type="eggNOG" id="ENOG502SIC6">
    <property type="taxonomic scope" value="Eukaryota"/>
</dbReference>
<dbReference type="AlphaFoldDB" id="A0A0D2VU17"/>
<keyword evidence="1" id="KW-0112">Calmodulin-binding</keyword>